<dbReference type="GO" id="GO:0006954">
    <property type="term" value="P:inflammatory response"/>
    <property type="evidence" value="ECO:0007669"/>
    <property type="project" value="TreeGrafter"/>
</dbReference>
<dbReference type="GO" id="GO:0070098">
    <property type="term" value="P:chemokine-mediated signaling pathway"/>
    <property type="evidence" value="ECO:0007669"/>
    <property type="project" value="TreeGrafter"/>
</dbReference>
<evidence type="ECO:0000313" key="5">
    <source>
        <dbReference type="Proteomes" id="UP000515203"/>
    </source>
</evidence>
<dbReference type="PANTHER" id="PTHR12015:SF77">
    <property type="entry name" value="C-C MOTIF CHEMOKINE 15"/>
    <property type="match status" value="1"/>
</dbReference>
<dbReference type="GO" id="GO:0061844">
    <property type="term" value="P:antimicrobial humoral immune response mediated by antimicrobial peptide"/>
    <property type="evidence" value="ECO:0007669"/>
    <property type="project" value="TreeGrafter"/>
</dbReference>
<sequence length="136" mass="15568">MRIMMSTAALAILIIAAALEAQDDDVYDSEISGYLESEHQFRPSQLNLDVPLRSKERFRPSRFHYAGFHHAALHHPADCCFSYTPWFLCNLMIHCFETSSECFRRAVICITARGRAVCADPRDPKVRDCMLKLTQT</sequence>
<evidence type="ECO:0000313" key="6">
    <source>
        <dbReference type="RefSeq" id="XP_023558879.1"/>
    </source>
</evidence>
<keyword evidence="1" id="KW-0202">Cytokine</keyword>
<dbReference type="RefSeq" id="XP_023558879.1">
    <property type="nucleotide sequence ID" value="XM_023703111.1"/>
</dbReference>
<dbReference type="InterPro" id="IPR039809">
    <property type="entry name" value="Chemokine_b/g/d"/>
</dbReference>
<evidence type="ECO:0000259" key="4">
    <source>
        <dbReference type="SMART" id="SM00199"/>
    </source>
</evidence>
<dbReference type="InterPro" id="IPR036048">
    <property type="entry name" value="Interleukin_8-like_sf"/>
</dbReference>
<dbReference type="GO" id="GO:0048020">
    <property type="term" value="F:CCR chemokine receptor binding"/>
    <property type="evidence" value="ECO:0007669"/>
    <property type="project" value="TreeGrafter"/>
</dbReference>
<feature type="signal peptide" evidence="3">
    <location>
        <begin position="1"/>
        <end position="21"/>
    </location>
</feature>
<name>A0A6P6DFK7_OCTDE</name>
<dbReference type="Gene3D" id="2.40.50.40">
    <property type="match status" value="1"/>
</dbReference>
<evidence type="ECO:0000256" key="1">
    <source>
        <dbReference type="ARBA" id="ARBA00022514"/>
    </source>
</evidence>
<dbReference type="Pfam" id="PF00048">
    <property type="entry name" value="IL8"/>
    <property type="match status" value="1"/>
</dbReference>
<proteinExistence type="predicted"/>
<dbReference type="Proteomes" id="UP000515203">
    <property type="component" value="Unplaced"/>
</dbReference>
<gene>
    <name evidence="6" type="primary">LOC101580430</name>
</gene>
<dbReference type="PANTHER" id="PTHR12015">
    <property type="entry name" value="SMALL INDUCIBLE CYTOKINE A"/>
    <property type="match status" value="1"/>
</dbReference>
<dbReference type="GO" id="GO:0030335">
    <property type="term" value="P:positive regulation of cell migration"/>
    <property type="evidence" value="ECO:0007669"/>
    <property type="project" value="TreeGrafter"/>
</dbReference>
<feature type="domain" description="Chemokine interleukin-8-like" evidence="4">
    <location>
        <begin position="76"/>
        <end position="133"/>
    </location>
</feature>
<dbReference type="GO" id="GO:0008009">
    <property type="term" value="F:chemokine activity"/>
    <property type="evidence" value="ECO:0007669"/>
    <property type="project" value="InterPro"/>
</dbReference>
<reference evidence="6" key="1">
    <citation type="submission" date="2025-08" db="UniProtKB">
        <authorList>
            <consortium name="RefSeq"/>
        </authorList>
    </citation>
    <scope>IDENTIFICATION</scope>
</reference>
<dbReference type="SMART" id="SM00199">
    <property type="entry name" value="SCY"/>
    <property type="match status" value="1"/>
</dbReference>
<dbReference type="GeneID" id="101580430"/>
<keyword evidence="5" id="KW-1185">Reference proteome</keyword>
<keyword evidence="2" id="KW-1015">Disulfide bond</keyword>
<dbReference type="SUPFAM" id="SSF54117">
    <property type="entry name" value="Interleukin 8-like chemokines"/>
    <property type="match status" value="1"/>
</dbReference>
<dbReference type="InterPro" id="IPR001811">
    <property type="entry name" value="Chemokine_IL8-like_dom"/>
</dbReference>
<dbReference type="GO" id="GO:0005615">
    <property type="term" value="C:extracellular space"/>
    <property type="evidence" value="ECO:0007669"/>
    <property type="project" value="UniProtKB-KW"/>
</dbReference>
<protein>
    <submittedName>
        <fullName evidence="6">C-C motif chemokine 15-like isoform X2</fullName>
    </submittedName>
</protein>
<organism evidence="5 6">
    <name type="scientific">Octodon degus</name>
    <name type="common">Degu</name>
    <name type="synonym">Sciurus degus</name>
    <dbReference type="NCBI Taxonomy" id="10160"/>
    <lineage>
        <taxon>Eukaryota</taxon>
        <taxon>Metazoa</taxon>
        <taxon>Chordata</taxon>
        <taxon>Craniata</taxon>
        <taxon>Vertebrata</taxon>
        <taxon>Euteleostomi</taxon>
        <taxon>Mammalia</taxon>
        <taxon>Eutheria</taxon>
        <taxon>Euarchontoglires</taxon>
        <taxon>Glires</taxon>
        <taxon>Rodentia</taxon>
        <taxon>Hystricomorpha</taxon>
        <taxon>Octodontidae</taxon>
        <taxon>Octodon</taxon>
    </lineage>
</organism>
<accession>A0A6P6DFK7</accession>
<evidence type="ECO:0000256" key="2">
    <source>
        <dbReference type="ARBA" id="ARBA00023157"/>
    </source>
</evidence>
<evidence type="ECO:0000256" key="3">
    <source>
        <dbReference type="SAM" id="SignalP"/>
    </source>
</evidence>
<keyword evidence="3" id="KW-0732">Signal</keyword>
<dbReference type="AlphaFoldDB" id="A0A6P6DFK7"/>
<feature type="chain" id="PRO_5027561051" evidence="3">
    <location>
        <begin position="22"/>
        <end position="136"/>
    </location>
</feature>